<sequence length="442" mass="48768">MRMHKILIIIVLLAFANASYAEEQLGLKEALSLALEKNLLVKASSYESAANAAGVKSSRSRYLPRVIFEERAVLTNSGTRAFMMKLDQGRFSMAGDLNHPDPTGDFQTAFTVEQPLFDMNLIRGMDVAGLELSLSDHALEKRKQEIAFQVYAAYLNVQKSRVQLSVAEQAVRDATEHRRIAGVRSESGVGLKYDELRIATFLAELEQQRITAENEVKLARLRLGQVVGLPSGAAPGIAEHVTALELTVSQEYLEQEALIGRPDIKESAAEVARGDAAVAVVKGSNWPTLYASGSYQMNDRDLPGGRDNDSWVAGAVLRWDIAGPLKNRGEIERARAKRNAAESYQQALRQEASIQIREALLRRSESEKRLAVSRTAIKDAEEMVRLVSKRFENDLSTAVELLDAQTALNRVRAQLAENEAGFALATATVYQRAGLFLKEVVR</sequence>
<dbReference type="AlphaFoldDB" id="A0AAW4L005"/>
<dbReference type="RefSeq" id="WP_214170761.1">
    <property type="nucleotide sequence ID" value="NZ_JAHCVJ010000002.1"/>
</dbReference>
<evidence type="ECO:0000313" key="9">
    <source>
        <dbReference type="Proteomes" id="UP000811899"/>
    </source>
</evidence>
<dbReference type="Gene3D" id="1.20.1600.10">
    <property type="entry name" value="Outer membrane efflux proteins (OEP)"/>
    <property type="match status" value="1"/>
</dbReference>
<dbReference type="SUPFAM" id="SSF56954">
    <property type="entry name" value="Outer membrane efflux proteins (OEP)"/>
    <property type="match status" value="1"/>
</dbReference>
<keyword evidence="5" id="KW-0812">Transmembrane</keyword>
<dbReference type="GO" id="GO:0015562">
    <property type="term" value="F:efflux transmembrane transporter activity"/>
    <property type="evidence" value="ECO:0007669"/>
    <property type="project" value="InterPro"/>
</dbReference>
<dbReference type="Pfam" id="PF02321">
    <property type="entry name" value="OEP"/>
    <property type="match status" value="2"/>
</dbReference>
<comment type="subcellular location">
    <subcellularLocation>
        <location evidence="1">Cell outer membrane</location>
    </subcellularLocation>
</comment>
<evidence type="ECO:0000256" key="7">
    <source>
        <dbReference type="ARBA" id="ARBA00023237"/>
    </source>
</evidence>
<dbReference type="PANTHER" id="PTHR30026:SF21">
    <property type="entry name" value="SLR1270 PROTEIN"/>
    <property type="match status" value="1"/>
</dbReference>
<dbReference type="GO" id="GO:0015288">
    <property type="term" value="F:porin activity"/>
    <property type="evidence" value="ECO:0007669"/>
    <property type="project" value="TreeGrafter"/>
</dbReference>
<keyword evidence="9" id="KW-1185">Reference proteome</keyword>
<gene>
    <name evidence="8" type="ORF">KI809_06710</name>
</gene>
<keyword evidence="3" id="KW-0813">Transport</keyword>
<dbReference type="GO" id="GO:1990281">
    <property type="term" value="C:efflux pump complex"/>
    <property type="evidence" value="ECO:0007669"/>
    <property type="project" value="TreeGrafter"/>
</dbReference>
<evidence type="ECO:0000256" key="3">
    <source>
        <dbReference type="ARBA" id="ARBA00022448"/>
    </source>
</evidence>
<protein>
    <submittedName>
        <fullName evidence="8">TolC family protein</fullName>
    </submittedName>
</protein>
<dbReference type="Proteomes" id="UP000811899">
    <property type="component" value="Unassembled WGS sequence"/>
</dbReference>
<keyword evidence="7" id="KW-0998">Cell outer membrane</keyword>
<accession>A0AAW4L005</accession>
<evidence type="ECO:0000256" key="6">
    <source>
        <dbReference type="ARBA" id="ARBA00023136"/>
    </source>
</evidence>
<organism evidence="8 9">
    <name type="scientific">Geoanaerobacter pelophilus</name>
    <dbReference type="NCBI Taxonomy" id="60036"/>
    <lineage>
        <taxon>Bacteria</taxon>
        <taxon>Pseudomonadati</taxon>
        <taxon>Thermodesulfobacteriota</taxon>
        <taxon>Desulfuromonadia</taxon>
        <taxon>Geobacterales</taxon>
        <taxon>Geobacteraceae</taxon>
        <taxon>Geoanaerobacter</taxon>
    </lineage>
</organism>
<evidence type="ECO:0000256" key="2">
    <source>
        <dbReference type="ARBA" id="ARBA00007613"/>
    </source>
</evidence>
<reference evidence="8 9" key="1">
    <citation type="submission" date="2021-05" db="EMBL/GenBank/DDBJ databases">
        <title>The draft genome of Geobacter pelophilus DSM 12255.</title>
        <authorList>
            <person name="Xu Z."/>
            <person name="Masuda Y."/>
            <person name="Itoh H."/>
            <person name="Senoo K."/>
        </authorList>
    </citation>
    <scope>NUCLEOTIDE SEQUENCE [LARGE SCALE GENOMIC DNA]</scope>
    <source>
        <strain evidence="8 9">DSM 12255</strain>
    </source>
</reference>
<dbReference type="InterPro" id="IPR003423">
    <property type="entry name" value="OMP_efflux"/>
</dbReference>
<evidence type="ECO:0000313" key="8">
    <source>
        <dbReference type="EMBL" id="MBT0663989.1"/>
    </source>
</evidence>
<dbReference type="EMBL" id="JAHCVJ010000002">
    <property type="protein sequence ID" value="MBT0663989.1"/>
    <property type="molecule type" value="Genomic_DNA"/>
</dbReference>
<name>A0AAW4L005_9BACT</name>
<keyword evidence="4" id="KW-1134">Transmembrane beta strand</keyword>
<dbReference type="InterPro" id="IPR051906">
    <property type="entry name" value="TolC-like"/>
</dbReference>
<evidence type="ECO:0000256" key="5">
    <source>
        <dbReference type="ARBA" id="ARBA00022692"/>
    </source>
</evidence>
<keyword evidence="6" id="KW-0472">Membrane</keyword>
<comment type="similarity">
    <text evidence="2">Belongs to the outer membrane factor (OMF) (TC 1.B.17) family.</text>
</comment>
<comment type="caution">
    <text evidence="8">The sequence shown here is derived from an EMBL/GenBank/DDBJ whole genome shotgun (WGS) entry which is preliminary data.</text>
</comment>
<evidence type="ECO:0000256" key="4">
    <source>
        <dbReference type="ARBA" id="ARBA00022452"/>
    </source>
</evidence>
<dbReference type="PANTHER" id="PTHR30026">
    <property type="entry name" value="OUTER MEMBRANE PROTEIN TOLC"/>
    <property type="match status" value="1"/>
</dbReference>
<proteinExistence type="inferred from homology"/>
<evidence type="ECO:0000256" key="1">
    <source>
        <dbReference type="ARBA" id="ARBA00004442"/>
    </source>
</evidence>
<dbReference type="GO" id="GO:0009279">
    <property type="term" value="C:cell outer membrane"/>
    <property type="evidence" value="ECO:0007669"/>
    <property type="project" value="UniProtKB-SubCell"/>
</dbReference>